<dbReference type="GO" id="GO:0004185">
    <property type="term" value="F:serine-type carboxypeptidase activity"/>
    <property type="evidence" value="ECO:0007669"/>
    <property type="project" value="InterPro"/>
</dbReference>
<keyword evidence="3" id="KW-0645">Protease</keyword>
<dbReference type="AlphaFoldDB" id="A0AAD6IVH9"/>
<dbReference type="Proteomes" id="UP001221413">
    <property type="component" value="Unassembled WGS sequence"/>
</dbReference>
<dbReference type="SUPFAM" id="SSF53474">
    <property type="entry name" value="alpha/beta-Hydrolases"/>
    <property type="match status" value="1"/>
</dbReference>
<evidence type="ECO:0000256" key="4">
    <source>
        <dbReference type="ARBA" id="ARBA00022801"/>
    </source>
</evidence>
<reference evidence="6" key="1">
    <citation type="submission" date="2023-01" db="EMBL/GenBank/DDBJ databases">
        <title>The chitinases involved in constricting ring structure development in the nematode-trapping fungus Drechslerella dactyloides.</title>
        <authorList>
            <person name="Wang R."/>
            <person name="Zhang L."/>
            <person name="Tang P."/>
            <person name="Li S."/>
            <person name="Liang L."/>
        </authorList>
    </citation>
    <scope>NUCLEOTIDE SEQUENCE</scope>
    <source>
        <strain evidence="6">YMF1.00031</strain>
    </source>
</reference>
<dbReference type="GO" id="GO:0006508">
    <property type="term" value="P:proteolysis"/>
    <property type="evidence" value="ECO:0007669"/>
    <property type="project" value="UniProtKB-KW"/>
</dbReference>
<keyword evidence="5" id="KW-0325">Glycoprotein</keyword>
<sequence>MACGEGSGYPASVTKEQCQVMKKASLDCESKLLAAYNTSSTENRVAATVYCNKNLLDYFEKTAGRTVYDIRLNGTASGIWDDKTVKTLPNFRFFSFVSQPATRQAIGAGETPFPGMLNMQVFRDFVDSGDFGESFAHLLPSVLQKIPVLIYNGDADYSCNWLGTKAWTESLKWTGQKEYQDAKMLPWSVSGKQLGEYKTTKGLSFVRLFGIGHTAQTTDQATVVLNLLESFLQKGDKFAT</sequence>
<dbReference type="Pfam" id="PF00450">
    <property type="entry name" value="Peptidase_S10"/>
    <property type="match status" value="1"/>
</dbReference>
<protein>
    <recommendedName>
        <fullName evidence="8">Serine carboxypeptidase</fullName>
    </recommendedName>
</protein>
<dbReference type="Gene3D" id="3.40.50.1820">
    <property type="entry name" value="alpha/beta hydrolase"/>
    <property type="match status" value="1"/>
</dbReference>
<dbReference type="EMBL" id="JAQGDS010000007">
    <property type="protein sequence ID" value="KAJ6259424.1"/>
    <property type="molecule type" value="Genomic_DNA"/>
</dbReference>
<name>A0AAD6IVH9_DREDA</name>
<evidence type="ECO:0000256" key="5">
    <source>
        <dbReference type="ARBA" id="ARBA00023180"/>
    </source>
</evidence>
<accession>A0AAD6IVH9</accession>
<evidence type="ECO:0000313" key="7">
    <source>
        <dbReference type="Proteomes" id="UP001221413"/>
    </source>
</evidence>
<proteinExistence type="inferred from homology"/>
<evidence type="ECO:0000313" key="6">
    <source>
        <dbReference type="EMBL" id="KAJ6259424.1"/>
    </source>
</evidence>
<keyword evidence="2" id="KW-0121">Carboxypeptidase</keyword>
<evidence type="ECO:0000256" key="1">
    <source>
        <dbReference type="ARBA" id="ARBA00009431"/>
    </source>
</evidence>
<evidence type="ECO:0000256" key="3">
    <source>
        <dbReference type="ARBA" id="ARBA00022670"/>
    </source>
</evidence>
<dbReference type="InterPro" id="IPR029058">
    <property type="entry name" value="AB_hydrolase_fold"/>
</dbReference>
<gene>
    <name evidence="6" type="ORF">Dda_6326</name>
</gene>
<keyword evidence="4" id="KW-0378">Hydrolase</keyword>
<dbReference type="InterPro" id="IPR001563">
    <property type="entry name" value="Peptidase_S10"/>
</dbReference>
<keyword evidence="7" id="KW-1185">Reference proteome</keyword>
<dbReference type="Gene3D" id="1.10.287.410">
    <property type="match status" value="1"/>
</dbReference>
<evidence type="ECO:0008006" key="8">
    <source>
        <dbReference type="Google" id="ProtNLM"/>
    </source>
</evidence>
<comment type="caution">
    <text evidence="6">The sequence shown here is derived from an EMBL/GenBank/DDBJ whole genome shotgun (WGS) entry which is preliminary data.</text>
</comment>
<organism evidence="6 7">
    <name type="scientific">Drechslerella dactyloides</name>
    <name type="common">Nematode-trapping fungus</name>
    <name type="synonym">Arthrobotrys dactyloides</name>
    <dbReference type="NCBI Taxonomy" id="74499"/>
    <lineage>
        <taxon>Eukaryota</taxon>
        <taxon>Fungi</taxon>
        <taxon>Dikarya</taxon>
        <taxon>Ascomycota</taxon>
        <taxon>Pezizomycotina</taxon>
        <taxon>Orbiliomycetes</taxon>
        <taxon>Orbiliales</taxon>
        <taxon>Orbiliaceae</taxon>
        <taxon>Drechslerella</taxon>
    </lineage>
</organism>
<evidence type="ECO:0000256" key="2">
    <source>
        <dbReference type="ARBA" id="ARBA00022645"/>
    </source>
</evidence>
<comment type="similarity">
    <text evidence="1">Belongs to the peptidase S10 family.</text>
</comment>